<keyword evidence="2" id="KW-0472">Membrane</keyword>
<organism evidence="4 6">
    <name type="scientific">Medicago truncatula</name>
    <name type="common">Barrel medic</name>
    <name type="synonym">Medicago tribuloides</name>
    <dbReference type="NCBI Taxonomy" id="3880"/>
    <lineage>
        <taxon>Eukaryota</taxon>
        <taxon>Viridiplantae</taxon>
        <taxon>Streptophyta</taxon>
        <taxon>Embryophyta</taxon>
        <taxon>Tracheophyta</taxon>
        <taxon>Spermatophyta</taxon>
        <taxon>Magnoliopsida</taxon>
        <taxon>eudicotyledons</taxon>
        <taxon>Gunneridae</taxon>
        <taxon>Pentapetalae</taxon>
        <taxon>rosids</taxon>
        <taxon>fabids</taxon>
        <taxon>Fabales</taxon>
        <taxon>Fabaceae</taxon>
        <taxon>Papilionoideae</taxon>
        <taxon>50 kb inversion clade</taxon>
        <taxon>NPAAA clade</taxon>
        <taxon>Hologalegina</taxon>
        <taxon>IRL clade</taxon>
        <taxon>Trifolieae</taxon>
        <taxon>Medicago</taxon>
    </lineage>
</organism>
<dbReference type="AlphaFoldDB" id="G7IH61"/>
<keyword evidence="2" id="KW-0812">Transmembrane</keyword>
<feature type="compositionally biased region" description="Basic and acidic residues" evidence="1">
    <location>
        <begin position="135"/>
        <end position="155"/>
    </location>
</feature>
<sequence length="416" mass="47510">MSTSKRETWTTEMNNALIDAFVHQVSAGNKQGGTFTSIAYTNITKEMSEKFQRPFDKEKVKDRWKLVKRNFTKCHDIFNGMSGFAWKSDTHMWDALPEVWKTLIEAKPEAAQWMNKPFVNYDKLVIACGDERATGGKVMNDEDIRQNHPLNRESESIGTSDQVTLESLQEGGNEQDVTSPEVQIPPEPRAKRSRKSRDEDEVEGIKAALLNVADAFRESTASHDKYFKDSIAAYEKANLKLPISEEEVFKLLEELQVDSCYTLFLDLKILGLISFQTLSNVKFQLHSSICLCYAVFSITFLPMFFLHKTFQDVFTCLVVFSPRGILVISHEILAWGGYFEVPHLGHCLVLEVLFFAEKSKVHFSGPGRAISIQIQVSHFHWLKCTHVNYITIESESKPLITRHFTKTDSIFLFLVS</sequence>
<evidence type="ECO:0000313" key="5">
    <source>
        <dbReference type="EnsemblPlants" id="AES66626"/>
    </source>
</evidence>
<dbReference type="STRING" id="3880.G7IH61"/>
<feature type="region of interest" description="Disordered" evidence="1">
    <location>
        <begin position="135"/>
        <end position="200"/>
    </location>
</feature>
<dbReference type="PANTHER" id="PTHR46929">
    <property type="entry name" value="EXPRESSED PROTEIN"/>
    <property type="match status" value="1"/>
</dbReference>
<dbReference type="EnsemblPlants" id="AES66626">
    <property type="protein sequence ID" value="AES66626"/>
    <property type="gene ID" value="MTR_2g076540"/>
</dbReference>
<dbReference type="HOGENOM" id="CLU_661181_0_0_1"/>
<evidence type="ECO:0000313" key="6">
    <source>
        <dbReference type="Proteomes" id="UP000002051"/>
    </source>
</evidence>
<dbReference type="PANTHER" id="PTHR46929:SF13">
    <property type="entry name" value="MYB_SANT-LIKE DNA-BINDING DOMAIN PROTEIN"/>
    <property type="match status" value="1"/>
</dbReference>
<dbReference type="Proteomes" id="UP000002051">
    <property type="component" value="Chromosome 2"/>
</dbReference>
<evidence type="ECO:0000256" key="1">
    <source>
        <dbReference type="SAM" id="MobiDB-lite"/>
    </source>
</evidence>
<keyword evidence="6" id="KW-1185">Reference proteome</keyword>
<proteinExistence type="predicted"/>
<reference evidence="4 6" key="2">
    <citation type="journal article" date="2014" name="BMC Genomics">
        <title>An improved genome release (version Mt4.0) for the model legume Medicago truncatula.</title>
        <authorList>
            <person name="Tang H."/>
            <person name="Krishnakumar V."/>
            <person name="Bidwell S."/>
            <person name="Rosen B."/>
            <person name="Chan A."/>
            <person name="Zhou S."/>
            <person name="Gentzbittel L."/>
            <person name="Childs K.L."/>
            <person name="Yandell M."/>
            <person name="Gundlach H."/>
            <person name="Mayer K.F."/>
            <person name="Schwartz D.C."/>
            <person name="Town C.D."/>
        </authorList>
    </citation>
    <scope>GENOME REANNOTATION</scope>
    <source>
        <strain evidence="5 6">cv. Jemalong A17</strain>
    </source>
</reference>
<evidence type="ECO:0000313" key="4">
    <source>
        <dbReference type="EMBL" id="AES66626.1"/>
    </source>
</evidence>
<evidence type="ECO:0000256" key="2">
    <source>
        <dbReference type="SAM" id="Phobius"/>
    </source>
</evidence>
<evidence type="ECO:0000259" key="3">
    <source>
        <dbReference type="Pfam" id="PF12776"/>
    </source>
</evidence>
<dbReference type="Pfam" id="PF12776">
    <property type="entry name" value="Myb_DNA-bind_3"/>
    <property type="match status" value="1"/>
</dbReference>
<dbReference type="PaxDb" id="3880-AES66626"/>
<dbReference type="eggNOG" id="ENOG502S0Q6">
    <property type="taxonomic scope" value="Eukaryota"/>
</dbReference>
<feature type="transmembrane region" description="Helical" evidence="2">
    <location>
        <begin position="285"/>
        <end position="306"/>
    </location>
</feature>
<keyword evidence="2" id="KW-1133">Transmembrane helix</keyword>
<reference evidence="5" key="3">
    <citation type="submission" date="2015-04" db="UniProtKB">
        <authorList>
            <consortium name="EnsemblPlants"/>
        </authorList>
    </citation>
    <scope>IDENTIFICATION</scope>
    <source>
        <strain evidence="5">cv. Jemalong A17</strain>
    </source>
</reference>
<feature type="domain" description="Myb/SANT-like" evidence="3">
    <location>
        <begin position="8"/>
        <end position="102"/>
    </location>
</feature>
<protein>
    <submittedName>
        <fullName evidence="4">Myb/SANT-like DNA-binding domain protein</fullName>
    </submittedName>
</protein>
<reference evidence="4 6" key="1">
    <citation type="journal article" date="2011" name="Nature">
        <title>The Medicago genome provides insight into the evolution of rhizobial symbioses.</title>
        <authorList>
            <person name="Young N.D."/>
            <person name="Debelle F."/>
            <person name="Oldroyd G.E."/>
            <person name="Geurts R."/>
            <person name="Cannon S.B."/>
            <person name="Udvardi M.K."/>
            <person name="Benedito V.A."/>
            <person name="Mayer K.F."/>
            <person name="Gouzy J."/>
            <person name="Schoof H."/>
            <person name="Van de Peer Y."/>
            <person name="Proost S."/>
            <person name="Cook D.R."/>
            <person name="Meyers B.C."/>
            <person name="Spannagl M."/>
            <person name="Cheung F."/>
            <person name="De Mita S."/>
            <person name="Krishnakumar V."/>
            <person name="Gundlach H."/>
            <person name="Zhou S."/>
            <person name="Mudge J."/>
            <person name="Bharti A.K."/>
            <person name="Murray J.D."/>
            <person name="Naoumkina M.A."/>
            <person name="Rosen B."/>
            <person name="Silverstein K.A."/>
            <person name="Tang H."/>
            <person name="Rombauts S."/>
            <person name="Zhao P.X."/>
            <person name="Zhou P."/>
            <person name="Barbe V."/>
            <person name="Bardou P."/>
            <person name="Bechner M."/>
            <person name="Bellec A."/>
            <person name="Berger A."/>
            <person name="Berges H."/>
            <person name="Bidwell S."/>
            <person name="Bisseling T."/>
            <person name="Choisne N."/>
            <person name="Couloux A."/>
            <person name="Denny R."/>
            <person name="Deshpande S."/>
            <person name="Dai X."/>
            <person name="Doyle J.J."/>
            <person name="Dudez A.M."/>
            <person name="Farmer A.D."/>
            <person name="Fouteau S."/>
            <person name="Franken C."/>
            <person name="Gibelin C."/>
            <person name="Gish J."/>
            <person name="Goldstein S."/>
            <person name="Gonzalez A.J."/>
            <person name="Green P.J."/>
            <person name="Hallab A."/>
            <person name="Hartog M."/>
            <person name="Hua A."/>
            <person name="Humphray S.J."/>
            <person name="Jeong D.H."/>
            <person name="Jing Y."/>
            <person name="Jocker A."/>
            <person name="Kenton S.M."/>
            <person name="Kim D.J."/>
            <person name="Klee K."/>
            <person name="Lai H."/>
            <person name="Lang C."/>
            <person name="Lin S."/>
            <person name="Macmil S.L."/>
            <person name="Magdelenat G."/>
            <person name="Matthews L."/>
            <person name="McCorrison J."/>
            <person name="Monaghan E.L."/>
            <person name="Mun J.H."/>
            <person name="Najar F.Z."/>
            <person name="Nicholson C."/>
            <person name="Noirot C."/>
            <person name="O'Bleness M."/>
            <person name="Paule C.R."/>
            <person name="Poulain J."/>
            <person name="Prion F."/>
            <person name="Qin B."/>
            <person name="Qu C."/>
            <person name="Retzel E.F."/>
            <person name="Riddle C."/>
            <person name="Sallet E."/>
            <person name="Samain S."/>
            <person name="Samson N."/>
            <person name="Sanders I."/>
            <person name="Saurat O."/>
            <person name="Scarpelli C."/>
            <person name="Schiex T."/>
            <person name="Segurens B."/>
            <person name="Severin A.J."/>
            <person name="Sherrier D.J."/>
            <person name="Shi R."/>
            <person name="Sims S."/>
            <person name="Singer S.R."/>
            <person name="Sinharoy S."/>
            <person name="Sterck L."/>
            <person name="Viollet A."/>
            <person name="Wang B.B."/>
            <person name="Wang K."/>
            <person name="Wang M."/>
            <person name="Wang X."/>
            <person name="Warfsmann J."/>
            <person name="Weissenbach J."/>
            <person name="White D.D."/>
            <person name="White J.D."/>
            <person name="Wiley G.B."/>
            <person name="Wincker P."/>
            <person name="Xing Y."/>
            <person name="Yang L."/>
            <person name="Yao Z."/>
            <person name="Ying F."/>
            <person name="Zhai J."/>
            <person name="Zhou L."/>
            <person name="Zuber A."/>
            <person name="Denarie J."/>
            <person name="Dixon R.A."/>
            <person name="May G.D."/>
            <person name="Schwartz D.C."/>
            <person name="Rogers J."/>
            <person name="Quetier F."/>
            <person name="Town C.D."/>
            <person name="Roe B.A."/>
        </authorList>
    </citation>
    <scope>NUCLEOTIDE SEQUENCE [LARGE SCALE GENOMIC DNA]</scope>
    <source>
        <strain evidence="4">A17</strain>
        <strain evidence="5 6">cv. Jemalong A17</strain>
    </source>
</reference>
<gene>
    <name evidence="4" type="ordered locus">MTR_2g076540</name>
</gene>
<name>G7IH61_MEDTR</name>
<dbReference type="InterPro" id="IPR024752">
    <property type="entry name" value="Myb/SANT-like_dom"/>
</dbReference>
<dbReference type="GO" id="GO:0003677">
    <property type="term" value="F:DNA binding"/>
    <property type="evidence" value="ECO:0007669"/>
    <property type="project" value="UniProtKB-KW"/>
</dbReference>
<feature type="compositionally biased region" description="Polar residues" evidence="1">
    <location>
        <begin position="156"/>
        <end position="181"/>
    </location>
</feature>
<dbReference type="EMBL" id="CM001218">
    <property type="protein sequence ID" value="AES66626.1"/>
    <property type="molecule type" value="Genomic_DNA"/>
</dbReference>
<accession>G7IH61</accession>
<keyword evidence="4" id="KW-0238">DNA-binding</keyword>